<feature type="transmembrane region" description="Helical" evidence="2">
    <location>
        <begin position="7"/>
        <end position="26"/>
    </location>
</feature>
<keyword evidence="4" id="KW-0614">Plasmid</keyword>
<evidence type="ECO:0000313" key="5">
    <source>
        <dbReference type="Proteomes" id="UP000056750"/>
    </source>
</evidence>
<evidence type="ECO:0000313" key="4">
    <source>
        <dbReference type="EMBL" id="AMJ76577.1"/>
    </source>
</evidence>
<dbReference type="Proteomes" id="UP000056750">
    <property type="component" value="Plasmid pASTE61-200"/>
</dbReference>
<feature type="domain" description="Alpha/beta hydrolase fold-3" evidence="3">
    <location>
        <begin position="106"/>
        <end position="315"/>
    </location>
</feature>
<evidence type="ECO:0000256" key="1">
    <source>
        <dbReference type="ARBA" id="ARBA00022801"/>
    </source>
</evidence>
<name>A0ABN4LTJ5_9ALTE</name>
<dbReference type="Gene3D" id="3.40.50.1820">
    <property type="entry name" value="alpha/beta hydrolase"/>
    <property type="match status" value="1"/>
</dbReference>
<sequence length="347" mass="38170">MRKAIKVTAGLVGTLAVLVGSLLFYVNVSYQNVDSELRLLGYIVDRFSQADTPEQLIALGHQSETDSYDLDEGIIVEETYIKGQDGKNIRAVILRSDKSTPDAVGLLYLHGGGYVMGAPDSTLDIRFMSDLIHTANTVIVAPAYRLSHEAPYPAALNDSYTTLAWMKDNAAKLGINDSRLFIAGGSAGGGLTAATALYARDQGDIKIAFQMPLYPMIDDKNDLPSAARNESLIWNSTKNRMAWKLYLGDLHKTDNVPIYAAPSRATDLSGLPPTFTFVGDQDLFYDETIEFVQQLKNDGVPVEFYEYEGGYHVFEMIVPNANVSQLANERLLAAFKNASEHYFATQN</sequence>
<keyword evidence="2" id="KW-1133">Transmembrane helix</keyword>
<protein>
    <recommendedName>
        <fullName evidence="3">Alpha/beta hydrolase fold-3 domain-containing protein</fullName>
    </recommendedName>
</protein>
<evidence type="ECO:0000259" key="3">
    <source>
        <dbReference type="Pfam" id="PF07859"/>
    </source>
</evidence>
<proteinExistence type="predicted"/>
<organism evidence="4 5">
    <name type="scientific">Alteromonas stellipolaris</name>
    <dbReference type="NCBI Taxonomy" id="233316"/>
    <lineage>
        <taxon>Bacteria</taxon>
        <taxon>Pseudomonadati</taxon>
        <taxon>Pseudomonadota</taxon>
        <taxon>Gammaproteobacteria</taxon>
        <taxon>Alteromonadales</taxon>
        <taxon>Alteromonadaceae</taxon>
        <taxon>Alteromonas/Salinimonas group</taxon>
        <taxon>Alteromonas</taxon>
    </lineage>
</organism>
<dbReference type="InterPro" id="IPR029058">
    <property type="entry name" value="AB_hydrolase_fold"/>
</dbReference>
<keyword evidence="1" id="KW-0378">Hydrolase</keyword>
<accession>A0ABN4LTJ5</accession>
<gene>
    <name evidence="4" type="ORF">AVL57_00060</name>
</gene>
<dbReference type="SUPFAM" id="SSF53474">
    <property type="entry name" value="alpha/beta-Hydrolases"/>
    <property type="match status" value="1"/>
</dbReference>
<dbReference type="PANTHER" id="PTHR48081:SF8">
    <property type="entry name" value="ALPHA_BETA HYDROLASE FOLD-3 DOMAIN-CONTAINING PROTEIN-RELATED"/>
    <property type="match status" value="1"/>
</dbReference>
<evidence type="ECO:0000256" key="2">
    <source>
        <dbReference type="SAM" id="Phobius"/>
    </source>
</evidence>
<keyword evidence="2" id="KW-0812">Transmembrane</keyword>
<dbReference type="Pfam" id="PF07859">
    <property type="entry name" value="Abhydrolase_3"/>
    <property type="match status" value="1"/>
</dbReference>
<geneLocation type="plasmid" evidence="4 5">
    <name>pASTE61-200</name>
</geneLocation>
<keyword evidence="5" id="KW-1185">Reference proteome</keyword>
<keyword evidence="2" id="KW-0472">Membrane</keyword>
<dbReference type="InterPro" id="IPR013094">
    <property type="entry name" value="AB_hydrolase_3"/>
</dbReference>
<dbReference type="EMBL" id="CP013927">
    <property type="protein sequence ID" value="AMJ76577.1"/>
    <property type="molecule type" value="Genomic_DNA"/>
</dbReference>
<reference evidence="4 5" key="1">
    <citation type="submission" date="2015-12" db="EMBL/GenBank/DDBJ databases">
        <title>Intraspecies pangenome expansion in the marine bacterium Alteromonas.</title>
        <authorList>
            <person name="Lopez-Perez M."/>
            <person name="Rodriguez-Valera F."/>
        </authorList>
    </citation>
    <scope>NUCLEOTIDE SEQUENCE [LARGE SCALE GENOMIC DNA]</scope>
    <source>
        <strain evidence="4 5">LMG 21861</strain>
        <plasmid evidence="4 5">pASTE61-200</plasmid>
    </source>
</reference>
<dbReference type="InterPro" id="IPR050300">
    <property type="entry name" value="GDXG_lipolytic_enzyme"/>
</dbReference>
<dbReference type="PANTHER" id="PTHR48081">
    <property type="entry name" value="AB HYDROLASE SUPERFAMILY PROTEIN C4A8.06C"/>
    <property type="match status" value="1"/>
</dbReference>